<dbReference type="EMBL" id="ML978295">
    <property type="protein sequence ID" value="KAF2024436.1"/>
    <property type="molecule type" value="Genomic_DNA"/>
</dbReference>
<dbReference type="PANTHER" id="PTHR42107:SF1">
    <property type="entry name" value="WHIM1 DOMAIN-CONTAINING PROTEIN"/>
    <property type="match status" value="1"/>
</dbReference>
<name>A0A9P4LFG4_9PLEO</name>
<evidence type="ECO:0000313" key="2">
    <source>
        <dbReference type="EMBL" id="KAF2024436.1"/>
    </source>
</evidence>
<keyword evidence="3" id="KW-1185">Reference proteome</keyword>
<feature type="compositionally biased region" description="Acidic residues" evidence="1">
    <location>
        <begin position="445"/>
        <end position="486"/>
    </location>
</feature>
<feature type="compositionally biased region" description="Polar residues" evidence="1">
    <location>
        <begin position="433"/>
        <end position="443"/>
    </location>
</feature>
<feature type="compositionally biased region" description="Low complexity" evidence="1">
    <location>
        <begin position="1"/>
        <end position="13"/>
    </location>
</feature>
<gene>
    <name evidence="2" type="ORF">EK21DRAFT_78728</name>
</gene>
<feature type="compositionally biased region" description="Low complexity" evidence="1">
    <location>
        <begin position="628"/>
        <end position="660"/>
    </location>
</feature>
<accession>A0A9P4LFG4</accession>
<protein>
    <recommendedName>
        <fullName evidence="4">WHIM1 domain-containing protein</fullName>
    </recommendedName>
</protein>
<dbReference type="AlphaFoldDB" id="A0A9P4LFG4"/>
<feature type="region of interest" description="Disordered" evidence="1">
    <location>
        <begin position="622"/>
        <end position="673"/>
    </location>
</feature>
<evidence type="ECO:0008006" key="4">
    <source>
        <dbReference type="Google" id="ProtNLM"/>
    </source>
</evidence>
<feature type="compositionally biased region" description="Pro residues" evidence="1">
    <location>
        <begin position="551"/>
        <end position="563"/>
    </location>
</feature>
<comment type="caution">
    <text evidence="2">The sequence shown here is derived from an EMBL/GenBank/DDBJ whole genome shotgun (WGS) entry which is preliminary data.</text>
</comment>
<organism evidence="2 3">
    <name type="scientific">Setomelanomma holmii</name>
    <dbReference type="NCBI Taxonomy" id="210430"/>
    <lineage>
        <taxon>Eukaryota</taxon>
        <taxon>Fungi</taxon>
        <taxon>Dikarya</taxon>
        <taxon>Ascomycota</taxon>
        <taxon>Pezizomycotina</taxon>
        <taxon>Dothideomycetes</taxon>
        <taxon>Pleosporomycetidae</taxon>
        <taxon>Pleosporales</taxon>
        <taxon>Pleosporineae</taxon>
        <taxon>Phaeosphaeriaceae</taxon>
        <taxon>Setomelanomma</taxon>
    </lineage>
</organism>
<proteinExistence type="predicted"/>
<dbReference type="OrthoDB" id="349045at2759"/>
<evidence type="ECO:0000313" key="3">
    <source>
        <dbReference type="Proteomes" id="UP000799777"/>
    </source>
</evidence>
<dbReference type="PANTHER" id="PTHR42107">
    <property type="entry name" value="YALI0D24453P"/>
    <property type="match status" value="1"/>
</dbReference>
<feature type="compositionally biased region" description="Polar residues" evidence="1">
    <location>
        <begin position="507"/>
        <end position="536"/>
    </location>
</feature>
<sequence>MVESDSSLSSAPSTDDEMPVDVSPANASELTPQKKKQGNILSFFKQKERSPSPPRKKREPSPEHIYGPQDNPDIAFIVMFRSRFNEAFPRGAPHVGPQDIEQGVAEGTPSQDVEGLLCALLGLVLNRKKPVEKGHYGRALEESVQTQKSQWPRAWGGVNPLSGGRGFQTMTALERITLLHTLTLWSLNQNEQVKAMIANAYKSRTTKDRLDTNIPLSVQPWGLDGEKRRYWLIEGQNDTHFRIYRETDPHKTKKVKWFSVSGDIEELRVVATKLEEEDGRKEAKTLGERMINAIPRFEASEVKRKRREYRLQRQATFTRPDPGFSLYEGRTRGKRLRYTFTDDDDFDSDNLSTRRSARTSGRDDSAAPSGPTVTASGRQVRSRATGLYGETLHSGQVSDRASPATGDYVRSEASEEPQQAHAHGRSTRAANRGTANGRSNRTVLSDDEEDATSWDGGDEDEDEPEQMDLDDDEDEQAEDSSEEDDEPHSLMVTLRYHKGSFNPPSDAPTSNGHAQDLRSLNGTIQRPAQSAESTLAGQGAPRQPEQQAPDPVEPPLQPAPLPQPVAVFAPTPTAPAPFAPNGIPILSQQPLAPHVGPAAQYPHPVPNPSVLRKLEGMFPAPNPPYVAPPVQQQQPVAFPANGTAQAQPPFPDQQQQKQFPPALPSPTPASNWQ</sequence>
<feature type="region of interest" description="Disordered" evidence="1">
    <location>
        <begin position="340"/>
        <end position="573"/>
    </location>
</feature>
<evidence type="ECO:0000256" key="1">
    <source>
        <dbReference type="SAM" id="MobiDB-lite"/>
    </source>
</evidence>
<dbReference type="Proteomes" id="UP000799777">
    <property type="component" value="Unassembled WGS sequence"/>
</dbReference>
<reference evidence="2" key="1">
    <citation type="journal article" date="2020" name="Stud. Mycol.">
        <title>101 Dothideomycetes genomes: a test case for predicting lifestyles and emergence of pathogens.</title>
        <authorList>
            <person name="Haridas S."/>
            <person name="Albert R."/>
            <person name="Binder M."/>
            <person name="Bloem J."/>
            <person name="Labutti K."/>
            <person name="Salamov A."/>
            <person name="Andreopoulos B."/>
            <person name="Baker S."/>
            <person name="Barry K."/>
            <person name="Bills G."/>
            <person name="Bluhm B."/>
            <person name="Cannon C."/>
            <person name="Castanera R."/>
            <person name="Culley D."/>
            <person name="Daum C."/>
            <person name="Ezra D."/>
            <person name="Gonzalez J."/>
            <person name="Henrissat B."/>
            <person name="Kuo A."/>
            <person name="Liang C."/>
            <person name="Lipzen A."/>
            <person name="Lutzoni F."/>
            <person name="Magnuson J."/>
            <person name="Mondo S."/>
            <person name="Nolan M."/>
            <person name="Ohm R."/>
            <person name="Pangilinan J."/>
            <person name="Park H.-J."/>
            <person name="Ramirez L."/>
            <person name="Alfaro M."/>
            <person name="Sun H."/>
            <person name="Tritt A."/>
            <person name="Yoshinaga Y."/>
            <person name="Zwiers L.-H."/>
            <person name="Turgeon B."/>
            <person name="Goodwin S."/>
            <person name="Spatafora J."/>
            <person name="Crous P."/>
            <person name="Grigoriev I."/>
        </authorList>
    </citation>
    <scope>NUCLEOTIDE SEQUENCE</scope>
    <source>
        <strain evidence="2">CBS 110217</strain>
    </source>
</reference>
<feature type="region of interest" description="Disordered" evidence="1">
    <location>
        <begin position="1"/>
        <end position="70"/>
    </location>
</feature>